<dbReference type="InterPro" id="IPR001789">
    <property type="entry name" value="Sig_transdc_resp-reg_receiver"/>
</dbReference>
<keyword evidence="11" id="KW-0808">Transferase</keyword>
<evidence type="ECO:0000259" key="9">
    <source>
        <dbReference type="PROSITE" id="PS50110"/>
    </source>
</evidence>
<dbReference type="EC" id="3.1.1.61" evidence="5"/>
<feature type="region of interest" description="Disordered" evidence="8">
    <location>
        <begin position="147"/>
        <end position="176"/>
    </location>
</feature>
<comment type="function">
    <text evidence="5">Involved in chemotaxis. Part of a chemotaxis signal transduction system that modulates chemotaxis in response to various stimuli. Catalyzes the demethylation of specific methylglutamate residues introduced into the chemoreceptors (methyl-accepting chemotaxis proteins or MCP) by CheR. Also mediates the irreversible deamidation of specific glutamine residues to glutamic acid.</text>
</comment>
<comment type="subcellular location">
    <subcellularLocation>
        <location evidence="5">Cytoplasm</location>
    </subcellularLocation>
</comment>
<feature type="domain" description="Response regulatory" evidence="9">
    <location>
        <begin position="3"/>
        <end position="119"/>
    </location>
</feature>
<gene>
    <name evidence="5 11" type="primary">cheB</name>
    <name evidence="11" type="ORF">QWZ12_15575</name>
</gene>
<dbReference type="InterPro" id="IPR035909">
    <property type="entry name" value="CheB_C"/>
</dbReference>
<feature type="active site" evidence="5 6">
    <location>
        <position position="184"/>
    </location>
</feature>
<evidence type="ECO:0000313" key="12">
    <source>
        <dbReference type="Proteomes" id="UP001224644"/>
    </source>
</evidence>
<dbReference type="GO" id="GO:0008984">
    <property type="term" value="F:protein-glutamate methylesterase activity"/>
    <property type="evidence" value="ECO:0007669"/>
    <property type="project" value="UniProtKB-EC"/>
</dbReference>
<dbReference type="SUPFAM" id="SSF52172">
    <property type="entry name" value="CheY-like"/>
    <property type="match status" value="1"/>
</dbReference>
<comment type="PTM">
    <text evidence="5">Phosphorylated by CheA. Phosphorylation of the N-terminal regulatory domain activates the methylesterase activity.</text>
</comment>
<dbReference type="PIRSF" id="PIRSF000876">
    <property type="entry name" value="RR_chemtxs_CheB"/>
    <property type="match status" value="1"/>
</dbReference>
<feature type="domain" description="CheB-type methylesterase" evidence="10">
    <location>
        <begin position="172"/>
        <end position="364"/>
    </location>
</feature>
<comment type="similarity">
    <text evidence="5">Belongs to the CheB family.</text>
</comment>
<dbReference type="GO" id="GO:0008168">
    <property type="term" value="F:methyltransferase activity"/>
    <property type="evidence" value="ECO:0007669"/>
    <property type="project" value="UniProtKB-KW"/>
</dbReference>
<dbReference type="EMBL" id="JAUFPX010000015">
    <property type="protein sequence ID" value="MDN3592018.1"/>
    <property type="molecule type" value="Genomic_DNA"/>
</dbReference>
<accession>A0ABT8BJH5</accession>
<dbReference type="SUPFAM" id="SSF52738">
    <property type="entry name" value="Methylesterase CheB, C-terminal domain"/>
    <property type="match status" value="1"/>
</dbReference>
<dbReference type="RefSeq" id="WP_238228363.1">
    <property type="nucleotide sequence ID" value="NZ_BPQD01000045.1"/>
</dbReference>
<keyword evidence="3 5" id="KW-0378">Hydrolase</keyword>
<evidence type="ECO:0000256" key="7">
    <source>
        <dbReference type="PROSITE-ProRule" id="PRU00169"/>
    </source>
</evidence>
<keyword evidence="5 7" id="KW-0597">Phosphoprotein</keyword>
<evidence type="ECO:0000256" key="2">
    <source>
        <dbReference type="ARBA" id="ARBA00022500"/>
    </source>
</evidence>
<keyword evidence="2 5" id="KW-0145">Chemotaxis</keyword>
<dbReference type="CDD" id="cd17541">
    <property type="entry name" value="REC_CheB-like"/>
    <property type="match status" value="1"/>
</dbReference>
<sequence>MIRLLIVDDSALMRKLLGGVFAQQPDFEIAFARNGDEALIEHARFRPDVITLDVNMPGLDGLACLDRIMLDRPTPVVMVSSLTADGAEVTFDAMERGAIDFVAKPGGAVSLEMDRLGPLIVQKVRAAAGARLRPTLRLAERIRARSGAAAPVGTPRPLARAPRPAPSSERTANPSEGVVLVGTSTGGPPALDALLSRLPADFPWPVVIAQHMPGSFTGPLARRLDGLCALRVQEAARPMPLAPGHVYVGKGDADVMLARRPSGLVVQPVPAHADYLWHPSVDRLVASALDLVEPQRLVGVLMTGMGRDGAATMTEMRAKGGRTIAESEETAVVWGMPGELVRANGATVVVPLDGIADALLDMVP</sequence>
<organism evidence="11 12">
    <name type="scientific">Methylobacterium adhaesivum</name>
    <dbReference type="NCBI Taxonomy" id="333297"/>
    <lineage>
        <taxon>Bacteria</taxon>
        <taxon>Pseudomonadati</taxon>
        <taxon>Pseudomonadota</taxon>
        <taxon>Alphaproteobacteria</taxon>
        <taxon>Hyphomicrobiales</taxon>
        <taxon>Methylobacteriaceae</taxon>
        <taxon>Methylobacterium</taxon>
    </lineage>
</organism>
<dbReference type="Pfam" id="PF00072">
    <property type="entry name" value="Response_reg"/>
    <property type="match status" value="1"/>
</dbReference>
<dbReference type="EC" id="3.5.1.44" evidence="5"/>
<evidence type="ECO:0000256" key="3">
    <source>
        <dbReference type="ARBA" id="ARBA00022801"/>
    </source>
</evidence>
<evidence type="ECO:0000256" key="5">
    <source>
        <dbReference type="HAMAP-Rule" id="MF_00099"/>
    </source>
</evidence>
<name>A0ABT8BJH5_9HYPH</name>
<reference evidence="12" key="1">
    <citation type="journal article" date="2019" name="Int. J. Syst. Evol. Microbiol.">
        <title>The Global Catalogue of Microorganisms (GCM) 10K type strain sequencing project: providing services to taxonomists for standard genome sequencing and annotation.</title>
        <authorList>
            <consortium name="The Broad Institute Genomics Platform"/>
            <consortium name="The Broad Institute Genome Sequencing Center for Infectious Disease"/>
            <person name="Wu L."/>
            <person name="Ma J."/>
        </authorList>
    </citation>
    <scope>NUCLEOTIDE SEQUENCE [LARGE SCALE GENOMIC DNA]</scope>
    <source>
        <strain evidence="12">CECT 7069</strain>
    </source>
</reference>
<keyword evidence="12" id="KW-1185">Reference proteome</keyword>
<evidence type="ECO:0000313" key="11">
    <source>
        <dbReference type="EMBL" id="MDN3592018.1"/>
    </source>
</evidence>
<dbReference type="NCBIfam" id="NF001965">
    <property type="entry name" value="PRK00742.1"/>
    <property type="match status" value="1"/>
</dbReference>
<comment type="catalytic activity">
    <reaction evidence="4 5">
        <text>[protein]-L-glutamate 5-O-methyl ester + H2O = L-glutamyl-[protein] + methanol + H(+)</text>
        <dbReference type="Rhea" id="RHEA:23236"/>
        <dbReference type="Rhea" id="RHEA-COMP:10208"/>
        <dbReference type="Rhea" id="RHEA-COMP:10311"/>
        <dbReference type="ChEBI" id="CHEBI:15377"/>
        <dbReference type="ChEBI" id="CHEBI:15378"/>
        <dbReference type="ChEBI" id="CHEBI:17790"/>
        <dbReference type="ChEBI" id="CHEBI:29973"/>
        <dbReference type="ChEBI" id="CHEBI:82795"/>
        <dbReference type="EC" id="3.1.1.61"/>
    </reaction>
</comment>
<dbReference type="PROSITE" id="PS50122">
    <property type="entry name" value="CHEB"/>
    <property type="match status" value="1"/>
</dbReference>
<dbReference type="CDD" id="cd16432">
    <property type="entry name" value="CheB_Rec"/>
    <property type="match status" value="1"/>
</dbReference>
<dbReference type="HAMAP" id="MF_00099">
    <property type="entry name" value="CheB_chemtxs"/>
    <property type="match status" value="1"/>
</dbReference>
<dbReference type="Pfam" id="PF01339">
    <property type="entry name" value="CheB_methylest"/>
    <property type="match status" value="1"/>
</dbReference>
<proteinExistence type="inferred from homology"/>
<keyword evidence="11" id="KW-0489">Methyltransferase</keyword>
<comment type="domain">
    <text evidence="5">Contains a C-terminal catalytic domain, and an N-terminal region which modulates catalytic activity.</text>
</comment>
<feature type="modified residue" description="4-aspartylphosphate" evidence="5 7">
    <location>
        <position position="53"/>
    </location>
</feature>
<dbReference type="InterPro" id="IPR011006">
    <property type="entry name" value="CheY-like_superfamily"/>
</dbReference>
<evidence type="ECO:0000256" key="1">
    <source>
        <dbReference type="ARBA" id="ARBA00022490"/>
    </source>
</evidence>
<dbReference type="Gene3D" id="3.40.50.2300">
    <property type="match status" value="1"/>
</dbReference>
<comment type="caution">
    <text evidence="11">The sequence shown here is derived from an EMBL/GenBank/DDBJ whole genome shotgun (WGS) entry which is preliminary data.</text>
</comment>
<dbReference type="GO" id="GO:0032259">
    <property type="term" value="P:methylation"/>
    <property type="evidence" value="ECO:0007669"/>
    <property type="project" value="UniProtKB-KW"/>
</dbReference>
<feature type="active site" evidence="5 6">
    <location>
        <position position="211"/>
    </location>
</feature>
<protein>
    <recommendedName>
        <fullName evidence="5">Protein-glutamate methylesterase/protein-glutamine glutaminase</fullName>
        <ecNumber evidence="5">3.1.1.61</ecNumber>
        <ecNumber evidence="5">3.5.1.44</ecNumber>
    </recommendedName>
</protein>
<dbReference type="Proteomes" id="UP001224644">
    <property type="component" value="Unassembled WGS sequence"/>
</dbReference>
<feature type="active site" evidence="5 6">
    <location>
        <position position="308"/>
    </location>
</feature>
<evidence type="ECO:0000256" key="8">
    <source>
        <dbReference type="SAM" id="MobiDB-lite"/>
    </source>
</evidence>
<evidence type="ECO:0000256" key="6">
    <source>
        <dbReference type="PROSITE-ProRule" id="PRU00050"/>
    </source>
</evidence>
<evidence type="ECO:0000259" key="10">
    <source>
        <dbReference type="PROSITE" id="PS50122"/>
    </source>
</evidence>
<dbReference type="PROSITE" id="PS50110">
    <property type="entry name" value="RESPONSE_REGULATORY"/>
    <property type="match status" value="1"/>
</dbReference>
<dbReference type="PANTHER" id="PTHR42872">
    <property type="entry name" value="PROTEIN-GLUTAMATE METHYLESTERASE/PROTEIN-GLUTAMINE GLUTAMINASE"/>
    <property type="match status" value="1"/>
</dbReference>
<dbReference type="InterPro" id="IPR000673">
    <property type="entry name" value="Sig_transdc_resp-reg_Me-estase"/>
</dbReference>
<evidence type="ECO:0000256" key="4">
    <source>
        <dbReference type="ARBA" id="ARBA00048267"/>
    </source>
</evidence>
<comment type="catalytic activity">
    <reaction evidence="5">
        <text>L-glutaminyl-[protein] + H2O = L-glutamyl-[protein] + NH4(+)</text>
        <dbReference type="Rhea" id="RHEA:16441"/>
        <dbReference type="Rhea" id="RHEA-COMP:10207"/>
        <dbReference type="Rhea" id="RHEA-COMP:10208"/>
        <dbReference type="ChEBI" id="CHEBI:15377"/>
        <dbReference type="ChEBI" id="CHEBI:28938"/>
        <dbReference type="ChEBI" id="CHEBI:29973"/>
        <dbReference type="ChEBI" id="CHEBI:30011"/>
        <dbReference type="EC" id="3.5.1.44"/>
    </reaction>
</comment>
<dbReference type="Gene3D" id="3.40.50.180">
    <property type="entry name" value="Methylesterase CheB, C-terminal domain"/>
    <property type="match status" value="1"/>
</dbReference>
<dbReference type="InterPro" id="IPR008248">
    <property type="entry name" value="CheB-like"/>
</dbReference>
<keyword evidence="1 5" id="KW-0963">Cytoplasm</keyword>
<dbReference type="PANTHER" id="PTHR42872:SF6">
    <property type="entry name" value="PROTEIN-GLUTAMATE METHYLESTERASE_PROTEIN-GLUTAMINE GLUTAMINASE"/>
    <property type="match status" value="1"/>
</dbReference>
<dbReference type="SMART" id="SM00448">
    <property type="entry name" value="REC"/>
    <property type="match status" value="1"/>
</dbReference>